<keyword evidence="1" id="KW-0732">Signal</keyword>
<evidence type="ECO:0000313" key="3">
    <source>
        <dbReference type="Proteomes" id="UP000654257"/>
    </source>
</evidence>
<feature type="signal peptide" evidence="1">
    <location>
        <begin position="1"/>
        <end position="26"/>
    </location>
</feature>
<sequence>MHIKRVIVVLAVLAASLGLASWPASAEPTSVAAPPSTEFLYTTKAGGEMYRVFTVGSVEDFFTTDRAIDTQPGGEIRAVKYGNAAPAQWDYYRVIGDTYWILQGVVFLPQPLCAFGHCHQVLANQSTGGNYPGTVDFLAPA</sequence>
<proteinExistence type="predicted"/>
<dbReference type="AlphaFoldDB" id="A0A917D1R2"/>
<evidence type="ECO:0000313" key="2">
    <source>
        <dbReference type="EMBL" id="GGG07878.1"/>
    </source>
</evidence>
<comment type="caution">
    <text evidence="2">The sequence shown here is derived from an EMBL/GenBank/DDBJ whole genome shotgun (WGS) entry which is preliminary data.</text>
</comment>
<keyword evidence="3" id="KW-1185">Reference proteome</keyword>
<evidence type="ECO:0000256" key="1">
    <source>
        <dbReference type="SAM" id="SignalP"/>
    </source>
</evidence>
<dbReference type="RefSeq" id="WP_188544847.1">
    <property type="nucleotide sequence ID" value="NZ_BMCU01000002.1"/>
</dbReference>
<gene>
    <name evidence="2" type="ORF">GCM10007304_22410</name>
</gene>
<dbReference type="EMBL" id="BMCU01000002">
    <property type="protein sequence ID" value="GGG07878.1"/>
    <property type="molecule type" value="Genomic_DNA"/>
</dbReference>
<reference evidence="2" key="1">
    <citation type="journal article" date="2014" name="Int. J. Syst. Evol. Microbiol.">
        <title>Complete genome sequence of Corynebacterium casei LMG S-19264T (=DSM 44701T), isolated from a smear-ripened cheese.</title>
        <authorList>
            <consortium name="US DOE Joint Genome Institute (JGI-PGF)"/>
            <person name="Walter F."/>
            <person name="Albersmeier A."/>
            <person name="Kalinowski J."/>
            <person name="Ruckert C."/>
        </authorList>
    </citation>
    <scope>NUCLEOTIDE SEQUENCE</scope>
    <source>
        <strain evidence="2">CCM 7905</strain>
    </source>
</reference>
<protein>
    <submittedName>
        <fullName evidence="2">Uncharacterized protein</fullName>
    </submittedName>
</protein>
<reference evidence="2" key="2">
    <citation type="submission" date="2020-09" db="EMBL/GenBank/DDBJ databases">
        <authorList>
            <person name="Sun Q."/>
            <person name="Sedlacek I."/>
        </authorList>
    </citation>
    <scope>NUCLEOTIDE SEQUENCE</scope>
    <source>
        <strain evidence="2">CCM 7905</strain>
    </source>
</reference>
<accession>A0A917D1R2</accession>
<name>A0A917D1R2_9NOCA</name>
<organism evidence="2 3">
    <name type="scientific">Rhodococcoides trifolii</name>
    <dbReference type="NCBI Taxonomy" id="908250"/>
    <lineage>
        <taxon>Bacteria</taxon>
        <taxon>Bacillati</taxon>
        <taxon>Actinomycetota</taxon>
        <taxon>Actinomycetes</taxon>
        <taxon>Mycobacteriales</taxon>
        <taxon>Nocardiaceae</taxon>
        <taxon>Rhodococcoides</taxon>
    </lineage>
</organism>
<dbReference type="Proteomes" id="UP000654257">
    <property type="component" value="Unassembled WGS sequence"/>
</dbReference>
<feature type="chain" id="PRO_5038100262" evidence="1">
    <location>
        <begin position="27"/>
        <end position="141"/>
    </location>
</feature>